<protein>
    <recommendedName>
        <fullName evidence="4">Lipid/polyisoprenoid-binding YceI-like domain-containing protein</fullName>
    </recommendedName>
</protein>
<evidence type="ECO:0008006" key="4">
    <source>
        <dbReference type="Google" id="ProtNLM"/>
    </source>
</evidence>
<sequence length="188" mass="21207">MVKNAFLLFLFACVSTLTAQNKEWVKVKDTVNAFVVEFPAQPQKGVEDVPTVKGSVKMDSYTLQTVDDDILIYMTSFTKYPKSFFENGLDTFEEQNKVLNGNVQGVVSNTKGTLVSDKKITFNGYNGRGIVIELNSTPSVNVVYLVQMKIVLVDYNLYLAQVIYEKKNAGNINAKRFFESFELIKVKQ</sequence>
<feature type="signal peptide" evidence="1">
    <location>
        <begin position="1"/>
        <end position="19"/>
    </location>
</feature>
<evidence type="ECO:0000313" key="3">
    <source>
        <dbReference type="Proteomes" id="UP000235826"/>
    </source>
</evidence>
<reference evidence="2 3" key="1">
    <citation type="submission" date="2018-01" db="EMBL/GenBank/DDBJ databases">
        <title>Complete genome sequence of Flavivirga eckloniae ECD14 isolated from seaweed Ecklonia cava.</title>
        <authorList>
            <person name="Lee J.H."/>
            <person name="Baik K.S."/>
            <person name="Seong C.N."/>
        </authorList>
    </citation>
    <scope>NUCLEOTIDE SEQUENCE [LARGE SCALE GENOMIC DNA]</scope>
    <source>
        <strain evidence="2 3">ECD14</strain>
    </source>
</reference>
<accession>A0A2K9PJT0</accession>
<keyword evidence="1" id="KW-0732">Signal</keyword>
<dbReference type="EMBL" id="CP025791">
    <property type="protein sequence ID" value="AUP77296.1"/>
    <property type="molecule type" value="Genomic_DNA"/>
</dbReference>
<organism evidence="2 3">
    <name type="scientific">Flavivirga eckloniae</name>
    <dbReference type="NCBI Taxonomy" id="1803846"/>
    <lineage>
        <taxon>Bacteria</taxon>
        <taxon>Pseudomonadati</taxon>
        <taxon>Bacteroidota</taxon>
        <taxon>Flavobacteriia</taxon>
        <taxon>Flavobacteriales</taxon>
        <taxon>Flavobacteriaceae</taxon>
        <taxon>Flavivirga</taxon>
    </lineage>
</organism>
<evidence type="ECO:0000313" key="2">
    <source>
        <dbReference type="EMBL" id="AUP77296.1"/>
    </source>
</evidence>
<dbReference type="AlphaFoldDB" id="A0A2K9PJT0"/>
<feature type="chain" id="PRO_5014791625" description="Lipid/polyisoprenoid-binding YceI-like domain-containing protein" evidence="1">
    <location>
        <begin position="20"/>
        <end position="188"/>
    </location>
</feature>
<dbReference type="KEGG" id="fek:C1H87_00600"/>
<keyword evidence="3" id="KW-1185">Reference proteome</keyword>
<evidence type="ECO:0000256" key="1">
    <source>
        <dbReference type="SAM" id="SignalP"/>
    </source>
</evidence>
<gene>
    <name evidence="2" type="ORF">C1H87_00600</name>
</gene>
<dbReference type="Proteomes" id="UP000235826">
    <property type="component" value="Chromosome"/>
</dbReference>
<name>A0A2K9PJT0_9FLAO</name>
<proteinExistence type="predicted"/>
<dbReference type="RefSeq" id="WP_102753956.1">
    <property type="nucleotide sequence ID" value="NZ_CP025791.1"/>
</dbReference>
<dbReference type="OrthoDB" id="1437577at2"/>